<comment type="caution">
    <text evidence="1">The sequence shown here is derived from an EMBL/GenBank/DDBJ whole genome shotgun (WGS) entry which is preliminary data.</text>
</comment>
<sequence>MFIAGKQLWVFFCYLKLRLWQTTSQKLFWQPARSCRVQRPTTLTGETS</sequence>
<organism evidence="1 2">
    <name type="scientific">Brevundimonas mediterranea</name>
    <dbReference type="NCBI Taxonomy" id="74329"/>
    <lineage>
        <taxon>Bacteria</taxon>
        <taxon>Pseudomonadati</taxon>
        <taxon>Pseudomonadota</taxon>
        <taxon>Alphaproteobacteria</taxon>
        <taxon>Caulobacterales</taxon>
        <taxon>Caulobacteraceae</taxon>
        <taxon>Brevundimonas</taxon>
    </lineage>
</organism>
<evidence type="ECO:0000313" key="2">
    <source>
        <dbReference type="Proteomes" id="UP000289220"/>
    </source>
</evidence>
<gene>
    <name evidence="1" type="ORF">BREV_BREV_02322</name>
</gene>
<protein>
    <submittedName>
        <fullName evidence="1">Uncharacterized protein</fullName>
    </submittedName>
</protein>
<dbReference type="Proteomes" id="UP000289220">
    <property type="component" value="Unassembled WGS sequence"/>
</dbReference>
<proteinExistence type="predicted"/>
<dbReference type="AlphaFoldDB" id="A0A7Z8Y563"/>
<name>A0A7Z8Y563_9CAUL</name>
<dbReference type="EMBL" id="UXHF01000050">
    <property type="protein sequence ID" value="VDC50894.1"/>
    <property type="molecule type" value="Genomic_DNA"/>
</dbReference>
<keyword evidence="2" id="KW-1185">Reference proteome</keyword>
<evidence type="ECO:0000313" key="1">
    <source>
        <dbReference type="EMBL" id="VDC50894.1"/>
    </source>
</evidence>
<accession>A0A7Z8Y563</accession>
<reference evidence="1 2" key="1">
    <citation type="submission" date="2018-11" db="EMBL/GenBank/DDBJ databases">
        <authorList>
            <person name="Peiro R."/>
            <person name="Begona"/>
            <person name="Cbmso G."/>
            <person name="Lopez M."/>
            <person name="Gonzalez S."/>
            <person name="Sacristan E."/>
            <person name="Castillo E."/>
        </authorList>
    </citation>
    <scope>NUCLEOTIDE SEQUENCE [LARGE SCALE GENOMIC DNA]</scope>
    <source>
        <strain evidence="1">Brev_genome</strain>
    </source>
</reference>